<dbReference type="eggNOG" id="ENOG5030DFD">
    <property type="taxonomic scope" value="Bacteria"/>
</dbReference>
<dbReference type="KEGG" id="bon:A361_03320"/>
<evidence type="ECO:0000313" key="1">
    <source>
        <dbReference type="EMBL" id="AND38192.1"/>
    </source>
</evidence>
<dbReference type="RefSeq" id="WP_019379581.1">
    <property type="nucleotide sequence ID" value="NZ_CP015506.1"/>
</dbReference>
<sequence>MINIYKQAMNGFLVNNLTAFDSEENDHQLIYHLKKGPVQILGEFSSQKYESGCAYVIYAEEEVISVDKELVKIK</sequence>
<dbReference type="Proteomes" id="UP000077856">
    <property type="component" value="Chromosome"/>
</dbReference>
<proteinExistence type="predicted"/>
<accession>A0A160M6Y1</accession>
<evidence type="ECO:0000313" key="2">
    <source>
        <dbReference type="Proteomes" id="UP000077856"/>
    </source>
</evidence>
<organism evidence="1 2">
    <name type="scientific">Cytobacillus oceanisediminis 2691</name>
    <dbReference type="NCBI Taxonomy" id="1196031"/>
    <lineage>
        <taxon>Bacteria</taxon>
        <taxon>Bacillati</taxon>
        <taxon>Bacillota</taxon>
        <taxon>Bacilli</taxon>
        <taxon>Bacillales</taxon>
        <taxon>Bacillaceae</taxon>
        <taxon>Cytobacillus</taxon>
    </lineage>
</organism>
<dbReference type="AlphaFoldDB" id="A0A160M6Y1"/>
<dbReference type="EMBL" id="CP015506">
    <property type="protein sequence ID" value="AND38192.1"/>
    <property type="molecule type" value="Genomic_DNA"/>
</dbReference>
<reference evidence="1 2" key="1">
    <citation type="submission" date="2016-04" db="EMBL/GenBank/DDBJ databases">
        <title>Complete genome sequence of Bacillus oceanisediminis strain 2691.</title>
        <authorList>
            <person name="Jeong H."/>
            <person name="Kim H.J."/>
            <person name="Lee D.-W."/>
        </authorList>
    </citation>
    <scope>NUCLEOTIDE SEQUENCE [LARGE SCALE GENOMIC DNA]</scope>
    <source>
        <strain evidence="1 2">2691</strain>
    </source>
</reference>
<name>A0A160M6Y1_9BACI</name>
<gene>
    <name evidence="1" type="ORF">A361_03320</name>
</gene>
<protein>
    <submittedName>
        <fullName evidence="1">Uncharacterized protein</fullName>
    </submittedName>
</protein>